<dbReference type="CDD" id="cd00009">
    <property type="entry name" value="AAA"/>
    <property type="match status" value="1"/>
</dbReference>
<evidence type="ECO:0000259" key="7">
    <source>
        <dbReference type="PROSITE" id="PS50045"/>
    </source>
</evidence>
<dbReference type="Pfam" id="PF00072">
    <property type="entry name" value="Response_reg"/>
    <property type="match status" value="1"/>
</dbReference>
<dbReference type="PROSITE" id="PS00676">
    <property type="entry name" value="SIGMA54_INTERACT_2"/>
    <property type="match status" value="1"/>
</dbReference>
<dbReference type="InterPro" id="IPR003593">
    <property type="entry name" value="AAA+_ATPase"/>
</dbReference>
<evidence type="ECO:0000256" key="4">
    <source>
        <dbReference type="ARBA" id="ARBA00023125"/>
    </source>
</evidence>
<keyword evidence="10" id="KW-1185">Reference proteome</keyword>
<proteinExistence type="predicted"/>
<dbReference type="Gene3D" id="1.10.8.60">
    <property type="match status" value="1"/>
</dbReference>
<keyword evidence="6" id="KW-0597">Phosphoprotein</keyword>
<feature type="domain" description="Sigma-54 factor interaction" evidence="7">
    <location>
        <begin position="174"/>
        <end position="405"/>
    </location>
</feature>
<evidence type="ECO:0000256" key="6">
    <source>
        <dbReference type="PROSITE-ProRule" id="PRU00169"/>
    </source>
</evidence>
<dbReference type="GO" id="GO:0005524">
    <property type="term" value="F:ATP binding"/>
    <property type="evidence" value="ECO:0007669"/>
    <property type="project" value="UniProtKB-KW"/>
</dbReference>
<dbReference type="RefSeq" id="WP_184193111.1">
    <property type="nucleotide sequence ID" value="NZ_JACHGW010000001.1"/>
</dbReference>
<feature type="domain" description="Response regulatory" evidence="8">
    <location>
        <begin position="14"/>
        <end position="129"/>
    </location>
</feature>
<dbReference type="SMART" id="SM00448">
    <property type="entry name" value="REC"/>
    <property type="match status" value="1"/>
</dbReference>
<dbReference type="InterPro" id="IPR002078">
    <property type="entry name" value="Sigma_54_int"/>
</dbReference>
<evidence type="ECO:0000256" key="5">
    <source>
        <dbReference type="ARBA" id="ARBA00023163"/>
    </source>
</evidence>
<dbReference type="InterPro" id="IPR001789">
    <property type="entry name" value="Sig_transdc_resp-reg_receiver"/>
</dbReference>
<name>A0A7W9SMS9_ARMRO</name>
<dbReference type="InterPro" id="IPR025943">
    <property type="entry name" value="Sigma_54_int_dom_ATP-bd_2"/>
</dbReference>
<dbReference type="Gene3D" id="3.40.50.2300">
    <property type="match status" value="1"/>
</dbReference>
<evidence type="ECO:0000313" key="9">
    <source>
        <dbReference type="EMBL" id="MBB6049512.1"/>
    </source>
</evidence>
<dbReference type="PROSITE" id="PS00688">
    <property type="entry name" value="SIGMA54_INTERACT_3"/>
    <property type="match status" value="1"/>
</dbReference>
<dbReference type="GO" id="GO:0000160">
    <property type="term" value="P:phosphorelay signal transduction system"/>
    <property type="evidence" value="ECO:0007669"/>
    <property type="project" value="InterPro"/>
</dbReference>
<reference evidence="9 10" key="1">
    <citation type="submission" date="2020-08" db="EMBL/GenBank/DDBJ databases">
        <title>Genomic Encyclopedia of Type Strains, Phase IV (KMG-IV): sequencing the most valuable type-strain genomes for metagenomic binning, comparative biology and taxonomic classification.</title>
        <authorList>
            <person name="Goeker M."/>
        </authorList>
    </citation>
    <scope>NUCLEOTIDE SEQUENCE [LARGE SCALE GENOMIC DNA]</scope>
    <source>
        <strain evidence="9 10">DSM 23562</strain>
    </source>
</reference>
<protein>
    <submittedName>
        <fullName evidence="9">DNA-binding NtrC family response regulator</fullName>
    </submittedName>
</protein>
<evidence type="ECO:0000256" key="3">
    <source>
        <dbReference type="ARBA" id="ARBA00023015"/>
    </source>
</evidence>
<dbReference type="FunFam" id="3.40.50.300:FF:000006">
    <property type="entry name" value="DNA-binding transcriptional regulator NtrC"/>
    <property type="match status" value="1"/>
</dbReference>
<gene>
    <name evidence="9" type="ORF">HNQ39_001274</name>
</gene>
<dbReference type="InterPro" id="IPR011006">
    <property type="entry name" value="CheY-like_superfamily"/>
</dbReference>
<dbReference type="SUPFAM" id="SSF52540">
    <property type="entry name" value="P-loop containing nucleoside triphosphate hydrolases"/>
    <property type="match status" value="1"/>
</dbReference>
<feature type="modified residue" description="4-aspartylphosphate" evidence="6">
    <location>
        <position position="64"/>
    </location>
</feature>
<dbReference type="EMBL" id="JACHGW010000001">
    <property type="protein sequence ID" value="MBB6049512.1"/>
    <property type="molecule type" value="Genomic_DNA"/>
</dbReference>
<dbReference type="GO" id="GO:0006355">
    <property type="term" value="P:regulation of DNA-templated transcription"/>
    <property type="evidence" value="ECO:0007669"/>
    <property type="project" value="InterPro"/>
</dbReference>
<dbReference type="GO" id="GO:0003677">
    <property type="term" value="F:DNA binding"/>
    <property type="evidence" value="ECO:0007669"/>
    <property type="project" value="UniProtKB-KW"/>
</dbReference>
<sequence>MAAENDEIKPSGATVLVVDDEPNLRRVLSAVLARDGHEVLVADGGRDAIRKAKAQHKLDLLITDYLMPDMNGLEVLESVRKHHPGLRALIISGHGTVRSAVEAMRLGAFDFITKPFDVEQVRDAVDRALAAGPDVSLEAITRSAPGTGKTASVLASAPNPAPLPSLVNIPNVSLIGSAPATQKMASQLLKAAGASKATVLLLGESGTGKEVAARLVHEASPRKKGPFMAISCAALPDTLLESELFGHEKSAFTGAAAAKPGKFELADGGTLFLDEIGDIPHLTQVKLLRALQEREICRIGGVKNVKVDVRVVAATNRDLWQAVQDGSFRLDLYFRLHVVPVWLPPLRERGDDIPALALHFLEKIARDNGKAFPLGFSPEALACLARQHWPGNIRELQNVVEYAVVMSAPDAQRIELDALPEALVQETEPQHRQEGQPQLKVVNG</sequence>
<dbReference type="SUPFAM" id="SSF52172">
    <property type="entry name" value="CheY-like"/>
    <property type="match status" value="1"/>
</dbReference>
<evidence type="ECO:0000256" key="2">
    <source>
        <dbReference type="ARBA" id="ARBA00022840"/>
    </source>
</evidence>
<keyword evidence="3" id="KW-0805">Transcription regulation</keyword>
<dbReference type="InterPro" id="IPR058031">
    <property type="entry name" value="AAA_lid_NorR"/>
</dbReference>
<dbReference type="Gene3D" id="3.40.50.300">
    <property type="entry name" value="P-loop containing nucleotide triphosphate hydrolases"/>
    <property type="match status" value="1"/>
</dbReference>
<evidence type="ECO:0000256" key="1">
    <source>
        <dbReference type="ARBA" id="ARBA00022741"/>
    </source>
</evidence>
<dbReference type="AlphaFoldDB" id="A0A7W9SMS9"/>
<keyword evidence="2" id="KW-0067">ATP-binding</keyword>
<dbReference type="SMART" id="SM00382">
    <property type="entry name" value="AAA"/>
    <property type="match status" value="1"/>
</dbReference>
<dbReference type="Pfam" id="PF25601">
    <property type="entry name" value="AAA_lid_14"/>
    <property type="match status" value="1"/>
</dbReference>
<keyword evidence="4 9" id="KW-0238">DNA-binding</keyword>
<dbReference type="InterPro" id="IPR025944">
    <property type="entry name" value="Sigma_54_int_dom_CS"/>
</dbReference>
<dbReference type="Pfam" id="PF00158">
    <property type="entry name" value="Sigma54_activat"/>
    <property type="match status" value="1"/>
</dbReference>
<dbReference type="PANTHER" id="PTHR32071">
    <property type="entry name" value="TRANSCRIPTIONAL REGULATORY PROTEIN"/>
    <property type="match status" value="1"/>
</dbReference>
<accession>A0A7W9SMS9</accession>
<dbReference type="PROSITE" id="PS50045">
    <property type="entry name" value="SIGMA54_INTERACT_4"/>
    <property type="match status" value="1"/>
</dbReference>
<organism evidence="9 10">
    <name type="scientific">Armatimonas rosea</name>
    <dbReference type="NCBI Taxonomy" id="685828"/>
    <lineage>
        <taxon>Bacteria</taxon>
        <taxon>Bacillati</taxon>
        <taxon>Armatimonadota</taxon>
        <taxon>Armatimonadia</taxon>
        <taxon>Armatimonadales</taxon>
        <taxon>Armatimonadaceae</taxon>
        <taxon>Armatimonas</taxon>
    </lineage>
</organism>
<evidence type="ECO:0000313" key="10">
    <source>
        <dbReference type="Proteomes" id="UP000520814"/>
    </source>
</evidence>
<dbReference type="Proteomes" id="UP000520814">
    <property type="component" value="Unassembled WGS sequence"/>
</dbReference>
<evidence type="ECO:0000259" key="8">
    <source>
        <dbReference type="PROSITE" id="PS50110"/>
    </source>
</evidence>
<dbReference type="PROSITE" id="PS50110">
    <property type="entry name" value="RESPONSE_REGULATORY"/>
    <property type="match status" value="1"/>
</dbReference>
<dbReference type="InterPro" id="IPR027417">
    <property type="entry name" value="P-loop_NTPase"/>
</dbReference>
<comment type="caution">
    <text evidence="9">The sequence shown here is derived from an EMBL/GenBank/DDBJ whole genome shotgun (WGS) entry which is preliminary data.</text>
</comment>
<keyword evidence="1" id="KW-0547">Nucleotide-binding</keyword>
<keyword evidence="5" id="KW-0804">Transcription</keyword>